<evidence type="ECO:0000256" key="4">
    <source>
        <dbReference type="ARBA" id="ARBA00022989"/>
    </source>
</evidence>
<evidence type="ECO:0000256" key="3">
    <source>
        <dbReference type="ARBA" id="ARBA00022692"/>
    </source>
</evidence>
<accession>A0A5B8RHG7</accession>
<feature type="coiled-coil region" evidence="6">
    <location>
        <begin position="234"/>
        <end position="261"/>
    </location>
</feature>
<proteinExistence type="predicted"/>
<protein>
    <recommendedName>
        <fullName evidence="8">Polysaccharide chain length determinant N-terminal domain-containing protein</fullName>
    </recommendedName>
</protein>
<dbReference type="EMBL" id="MN079184">
    <property type="protein sequence ID" value="QEA06924.1"/>
    <property type="molecule type" value="Genomic_DNA"/>
</dbReference>
<feature type="coiled-coil region" evidence="6">
    <location>
        <begin position="335"/>
        <end position="405"/>
    </location>
</feature>
<keyword evidence="5 7" id="KW-0472">Membrane</keyword>
<keyword evidence="2" id="KW-1003">Cell membrane</keyword>
<evidence type="ECO:0000256" key="5">
    <source>
        <dbReference type="ARBA" id="ARBA00023136"/>
    </source>
</evidence>
<evidence type="ECO:0000256" key="6">
    <source>
        <dbReference type="SAM" id="Coils"/>
    </source>
</evidence>
<feature type="transmembrane region" description="Helical" evidence="7">
    <location>
        <begin position="43"/>
        <end position="62"/>
    </location>
</feature>
<evidence type="ECO:0000313" key="9">
    <source>
        <dbReference type="EMBL" id="QEA06924.1"/>
    </source>
</evidence>
<dbReference type="GO" id="GO:0005886">
    <property type="term" value="C:plasma membrane"/>
    <property type="evidence" value="ECO:0007669"/>
    <property type="project" value="UniProtKB-SubCell"/>
</dbReference>
<keyword evidence="6" id="KW-0175">Coiled coil</keyword>
<dbReference type="Pfam" id="PF02706">
    <property type="entry name" value="Wzz"/>
    <property type="match status" value="1"/>
</dbReference>
<evidence type="ECO:0000256" key="1">
    <source>
        <dbReference type="ARBA" id="ARBA00004651"/>
    </source>
</evidence>
<organism evidence="9">
    <name type="scientific">uncultured organism</name>
    <dbReference type="NCBI Taxonomy" id="155900"/>
    <lineage>
        <taxon>unclassified sequences</taxon>
        <taxon>environmental samples</taxon>
    </lineage>
</organism>
<dbReference type="AlphaFoldDB" id="A0A5B8RHG7"/>
<keyword evidence="4 7" id="KW-1133">Transmembrane helix</keyword>
<reference evidence="9" key="1">
    <citation type="submission" date="2019-06" db="EMBL/GenBank/DDBJ databases">
        <authorList>
            <person name="Murdoch R.W."/>
            <person name="Fathepure B."/>
        </authorList>
    </citation>
    <scope>NUCLEOTIDE SEQUENCE</scope>
</reference>
<feature type="domain" description="Polysaccharide chain length determinant N-terminal" evidence="8">
    <location>
        <begin position="27"/>
        <end position="78"/>
    </location>
</feature>
<dbReference type="InterPro" id="IPR003856">
    <property type="entry name" value="LPS_length_determ_N"/>
</dbReference>
<comment type="subcellular location">
    <subcellularLocation>
        <location evidence="1">Cell membrane</location>
        <topology evidence="1">Multi-pass membrane protein</topology>
    </subcellularLocation>
</comment>
<name>A0A5B8RHG7_9ZZZZ</name>
<evidence type="ECO:0000259" key="8">
    <source>
        <dbReference type="Pfam" id="PF02706"/>
    </source>
</evidence>
<evidence type="ECO:0000256" key="7">
    <source>
        <dbReference type="SAM" id="Phobius"/>
    </source>
</evidence>
<evidence type="ECO:0000256" key="2">
    <source>
        <dbReference type="ARBA" id="ARBA00022475"/>
    </source>
</evidence>
<sequence>MSRYRQNAALAREDHYPVASALQPGDDEISLLDLALVLYRRRWLMAAILATIVALTALYAALRTPAYTYTTVLEVGSYLRGPAGERNRVPVAASPTVRERLQQAIVPVVRGRQSGAERGAPKVAVSGRVAASDAAPVFVLRSEAAEADARRIQALHQGVVDRLIADHRKRLGTVRTDRSLAVDRARARLAHLQADATRRARTQPKVEAVASAARAVVHRVRVFHTERVRRAKALEQARLKIDGLGDERRLLQARQARLEDREALADEQLDGARRILDRLAQSRARVVDRSGSPADAMALLTIDSRIAGMRKRVDTLSERLRVTLPDRRDELANALENNARARKRAAGDLAKLEREHEQAATDYQRELAGLRAALDRARTALMSEREAHREAVADASRAVRAAENEADTIVPTDAAFVAQRSASPIGPGAVTILALGGALGTMMALFGAFLAEFVGRARHLLR</sequence>
<keyword evidence="3 7" id="KW-0812">Transmembrane</keyword>
<feature type="transmembrane region" description="Helical" evidence="7">
    <location>
        <begin position="429"/>
        <end position="454"/>
    </location>
</feature>
<gene>
    <name evidence="9" type="ORF">KBTEX_03267</name>
</gene>